<accession>A0A0G1C8W8</accession>
<evidence type="ECO:0000313" key="1">
    <source>
        <dbReference type="EMBL" id="KKS81874.1"/>
    </source>
</evidence>
<evidence type="ECO:0000313" key="2">
    <source>
        <dbReference type="Proteomes" id="UP000034810"/>
    </source>
</evidence>
<protein>
    <submittedName>
        <fullName evidence="1">Uncharacterized protein</fullName>
    </submittedName>
</protein>
<dbReference type="AlphaFoldDB" id="A0A0G1C8W8"/>
<sequence>MKEQDAGVKWFNTVFYPQKKTGRAVRYEDGILPRLREKEITLFTPWGPRYSWESRGAVIRDSDREAEVLDFLVALLGELRQNMPDKNFRWVFLGADLYGTRINNLPVEVVASYFDSLVQWLRRVLPIAEFRLWSQLDSVAEEYRQEVRANFDNLISYSVLSRANQTARAMGRNSSAKEYLVERLAEAMFIERTLKPIKISCVARHKDDDVDWELPRLYFLPERLHAPWL</sequence>
<dbReference type="InterPro" id="IPR058240">
    <property type="entry name" value="rSAM_sf"/>
</dbReference>
<dbReference type="SUPFAM" id="SSF102114">
    <property type="entry name" value="Radical SAM enzymes"/>
    <property type="match status" value="1"/>
</dbReference>
<reference evidence="1 2" key="1">
    <citation type="journal article" date="2015" name="Nature">
        <title>rRNA introns, odd ribosomes, and small enigmatic genomes across a large radiation of phyla.</title>
        <authorList>
            <person name="Brown C.T."/>
            <person name="Hug L.A."/>
            <person name="Thomas B.C."/>
            <person name="Sharon I."/>
            <person name="Castelle C.J."/>
            <person name="Singh A."/>
            <person name="Wilkins M.J."/>
            <person name="Williams K.H."/>
            <person name="Banfield J.F."/>
        </authorList>
    </citation>
    <scope>NUCLEOTIDE SEQUENCE [LARGE SCALE GENOMIC DNA]</scope>
</reference>
<organism evidence="1 2">
    <name type="scientific">Candidatus Wolfebacteria bacterium GW2011_GWC1_43_10</name>
    <dbReference type="NCBI Taxonomy" id="1619011"/>
    <lineage>
        <taxon>Bacteria</taxon>
        <taxon>Candidatus Wolfeibacteriota</taxon>
    </lineage>
</organism>
<gene>
    <name evidence="1" type="ORF">UV58_C0015G0008</name>
</gene>
<comment type="caution">
    <text evidence="1">The sequence shown here is derived from an EMBL/GenBank/DDBJ whole genome shotgun (WGS) entry which is preliminary data.</text>
</comment>
<name>A0A0G1C8W8_9BACT</name>
<dbReference type="Proteomes" id="UP000034810">
    <property type="component" value="Unassembled WGS sequence"/>
</dbReference>
<proteinExistence type="predicted"/>
<dbReference type="EMBL" id="LCFA01000015">
    <property type="protein sequence ID" value="KKS81874.1"/>
    <property type="molecule type" value="Genomic_DNA"/>
</dbReference>